<keyword evidence="2" id="KW-1185">Reference proteome</keyword>
<name>A0A6A6QTM1_9PEZI</name>
<organism evidence="1 2">
    <name type="scientific">Lophium mytilinum</name>
    <dbReference type="NCBI Taxonomy" id="390894"/>
    <lineage>
        <taxon>Eukaryota</taxon>
        <taxon>Fungi</taxon>
        <taxon>Dikarya</taxon>
        <taxon>Ascomycota</taxon>
        <taxon>Pezizomycotina</taxon>
        <taxon>Dothideomycetes</taxon>
        <taxon>Pleosporomycetidae</taxon>
        <taxon>Mytilinidiales</taxon>
        <taxon>Mytilinidiaceae</taxon>
        <taxon>Lophium</taxon>
    </lineage>
</organism>
<sequence length="138" mass="15480">MHARLNFACRLSLVWYPLTLTLRPLECGWLKRSPGAVTGILLMLSRLAGMTFCWSFDSPGLGYHDFINGDIIVACIPLDPSFLVSLMLHPFAALDTETNDISLLYILRKRSSYSTFIFSVTYVFNLKVFGLKAPAIDV</sequence>
<accession>A0A6A6QTM1</accession>
<dbReference type="EMBL" id="MU004189">
    <property type="protein sequence ID" value="KAF2495526.1"/>
    <property type="molecule type" value="Genomic_DNA"/>
</dbReference>
<dbReference type="Proteomes" id="UP000799750">
    <property type="component" value="Unassembled WGS sequence"/>
</dbReference>
<proteinExistence type="predicted"/>
<dbReference type="AlphaFoldDB" id="A0A6A6QTM1"/>
<evidence type="ECO:0000313" key="1">
    <source>
        <dbReference type="EMBL" id="KAF2495526.1"/>
    </source>
</evidence>
<gene>
    <name evidence="1" type="ORF">BU16DRAFT_527330</name>
</gene>
<evidence type="ECO:0000313" key="2">
    <source>
        <dbReference type="Proteomes" id="UP000799750"/>
    </source>
</evidence>
<reference evidence="1" key="1">
    <citation type="journal article" date="2020" name="Stud. Mycol.">
        <title>101 Dothideomycetes genomes: a test case for predicting lifestyles and emergence of pathogens.</title>
        <authorList>
            <person name="Haridas S."/>
            <person name="Albert R."/>
            <person name="Binder M."/>
            <person name="Bloem J."/>
            <person name="Labutti K."/>
            <person name="Salamov A."/>
            <person name="Andreopoulos B."/>
            <person name="Baker S."/>
            <person name="Barry K."/>
            <person name="Bills G."/>
            <person name="Bluhm B."/>
            <person name="Cannon C."/>
            <person name="Castanera R."/>
            <person name="Culley D."/>
            <person name="Daum C."/>
            <person name="Ezra D."/>
            <person name="Gonzalez J."/>
            <person name="Henrissat B."/>
            <person name="Kuo A."/>
            <person name="Liang C."/>
            <person name="Lipzen A."/>
            <person name="Lutzoni F."/>
            <person name="Magnuson J."/>
            <person name="Mondo S."/>
            <person name="Nolan M."/>
            <person name="Ohm R."/>
            <person name="Pangilinan J."/>
            <person name="Park H.-J."/>
            <person name="Ramirez L."/>
            <person name="Alfaro M."/>
            <person name="Sun H."/>
            <person name="Tritt A."/>
            <person name="Yoshinaga Y."/>
            <person name="Zwiers L.-H."/>
            <person name="Turgeon B."/>
            <person name="Goodwin S."/>
            <person name="Spatafora J."/>
            <person name="Crous P."/>
            <person name="Grigoriev I."/>
        </authorList>
    </citation>
    <scope>NUCLEOTIDE SEQUENCE</scope>
    <source>
        <strain evidence="1">CBS 269.34</strain>
    </source>
</reference>
<protein>
    <submittedName>
        <fullName evidence="1">Uncharacterized protein</fullName>
    </submittedName>
</protein>